<keyword evidence="3" id="KW-1185">Reference proteome</keyword>
<dbReference type="InterPro" id="IPR017850">
    <property type="entry name" value="Alkaline_phosphatase_core_sf"/>
</dbReference>
<comment type="similarity">
    <text evidence="1">Belongs to the sulfatase family.</text>
</comment>
<evidence type="ECO:0000313" key="2">
    <source>
        <dbReference type="EMBL" id="RSH89886.1"/>
    </source>
</evidence>
<dbReference type="InterPro" id="IPR050738">
    <property type="entry name" value="Sulfatase"/>
</dbReference>
<protein>
    <submittedName>
        <fullName evidence="2">Uncharacterized protein</fullName>
    </submittedName>
</protein>
<dbReference type="Proteomes" id="UP000279259">
    <property type="component" value="Unassembled WGS sequence"/>
</dbReference>
<reference evidence="2 3" key="1">
    <citation type="submission" date="2018-11" db="EMBL/GenBank/DDBJ databases">
        <title>Genome sequence of Saitozyma podzolica DSM 27192.</title>
        <authorList>
            <person name="Aliyu H."/>
            <person name="Gorte O."/>
            <person name="Ochsenreither K."/>
        </authorList>
    </citation>
    <scope>NUCLEOTIDE SEQUENCE [LARGE SCALE GENOMIC DNA]</scope>
    <source>
        <strain evidence="2 3">DSM 27192</strain>
    </source>
</reference>
<dbReference type="SUPFAM" id="SSF53649">
    <property type="entry name" value="Alkaline phosphatase-like"/>
    <property type="match status" value="1"/>
</dbReference>
<dbReference type="OrthoDB" id="2575404at2759"/>
<accession>A0A427YFL8</accession>
<dbReference type="STRING" id="1890683.A0A427YFL8"/>
<evidence type="ECO:0000256" key="1">
    <source>
        <dbReference type="ARBA" id="ARBA00008779"/>
    </source>
</evidence>
<evidence type="ECO:0000313" key="3">
    <source>
        <dbReference type="Proteomes" id="UP000279259"/>
    </source>
</evidence>
<dbReference type="EMBL" id="RSCD01000012">
    <property type="protein sequence ID" value="RSH89886.1"/>
    <property type="molecule type" value="Genomic_DNA"/>
</dbReference>
<dbReference type="GO" id="GO:0004065">
    <property type="term" value="F:arylsulfatase activity"/>
    <property type="evidence" value="ECO:0007669"/>
    <property type="project" value="TreeGrafter"/>
</dbReference>
<dbReference type="PANTHER" id="PTHR42693:SF33">
    <property type="entry name" value="ARYLSULFATASE"/>
    <property type="match status" value="1"/>
</dbReference>
<sequence length="455" mass="49953">MLKASVSLAIKLDLQDLKSSAGMRAYCEHQYALSIVEDQCEVRWKLYSLDLDDDATSEEMAAHVELFSRLIMEAKLVGIHYTDHERAAMFVGTTLGQSYLPAIAEINVVAEKDAIGRWSRQSTRPSRHAARLALVRDRLHHQVVPAVGHELTGGLGILSYKTVAPHAYAAASEAADVTLAPVLTPEALPASTQPTSQHQRFQEIFGVKKEALLGSLTPEQAKAVIEASSKLGRVWLPTIPFQASLRHTDFEVAAALQLCTLAGEREAHLWSLKKRLQRGRELVLLVGSGCHRVSRTASPASVMAAHQIHRPSRLYKMFTTEGGIRVPFIGRYSPLNGKPNFTPGSHNDAFSTAMDLAPTMLEIAGVAHPARDGELGEFRGRQVEPMRGSSWVNWIEGEADRVHDEGLAQGWELHGRAALRIGNWKIVWIAPPNGKGAWELFDLSKDPGDTDDLAL</sequence>
<dbReference type="AlphaFoldDB" id="A0A427YFL8"/>
<name>A0A427YFL8_9TREE</name>
<proteinExistence type="inferred from homology"/>
<dbReference type="Gene3D" id="3.30.1120.10">
    <property type="match status" value="1"/>
</dbReference>
<dbReference type="Gene3D" id="3.40.720.10">
    <property type="entry name" value="Alkaline Phosphatase, subunit A"/>
    <property type="match status" value="1"/>
</dbReference>
<dbReference type="PANTHER" id="PTHR42693">
    <property type="entry name" value="ARYLSULFATASE FAMILY MEMBER"/>
    <property type="match status" value="1"/>
</dbReference>
<organism evidence="2 3">
    <name type="scientific">Saitozyma podzolica</name>
    <dbReference type="NCBI Taxonomy" id="1890683"/>
    <lineage>
        <taxon>Eukaryota</taxon>
        <taxon>Fungi</taxon>
        <taxon>Dikarya</taxon>
        <taxon>Basidiomycota</taxon>
        <taxon>Agaricomycotina</taxon>
        <taxon>Tremellomycetes</taxon>
        <taxon>Tremellales</taxon>
        <taxon>Trimorphomycetaceae</taxon>
        <taxon>Saitozyma</taxon>
    </lineage>
</organism>
<comment type="caution">
    <text evidence="2">The sequence shown here is derived from an EMBL/GenBank/DDBJ whole genome shotgun (WGS) entry which is preliminary data.</text>
</comment>
<gene>
    <name evidence="2" type="ORF">EHS25_001872</name>
</gene>